<accession>A0AAD8FM08</accession>
<proteinExistence type="predicted"/>
<evidence type="ECO:0000313" key="2">
    <source>
        <dbReference type="Proteomes" id="UP001233172"/>
    </source>
</evidence>
<evidence type="ECO:0000313" key="1">
    <source>
        <dbReference type="EMBL" id="KAK0069947.1"/>
    </source>
</evidence>
<dbReference type="AlphaFoldDB" id="A0AAD8FM08"/>
<name>A0AAD8FM08_BIOPF</name>
<dbReference type="EMBL" id="JASAOG010000002">
    <property type="protein sequence ID" value="KAK0069947.1"/>
    <property type="molecule type" value="Genomic_DNA"/>
</dbReference>
<protein>
    <submittedName>
        <fullName evidence="1">Uncharacterized protein</fullName>
    </submittedName>
</protein>
<keyword evidence="2" id="KW-1185">Reference proteome</keyword>
<reference evidence="1" key="2">
    <citation type="submission" date="2023-04" db="EMBL/GenBank/DDBJ databases">
        <authorList>
            <person name="Bu L."/>
            <person name="Lu L."/>
            <person name="Laidemitt M.R."/>
            <person name="Zhang S.M."/>
            <person name="Mutuku M."/>
            <person name="Mkoji G."/>
            <person name="Steinauer M."/>
            <person name="Loker E.S."/>
        </authorList>
    </citation>
    <scope>NUCLEOTIDE SEQUENCE</scope>
    <source>
        <strain evidence="1">KasaAsao</strain>
        <tissue evidence="1">Whole Snail</tissue>
    </source>
</reference>
<dbReference type="Proteomes" id="UP001233172">
    <property type="component" value="Unassembled WGS sequence"/>
</dbReference>
<organism evidence="1 2">
    <name type="scientific">Biomphalaria pfeifferi</name>
    <name type="common">Bloodfluke planorb</name>
    <name type="synonym">Freshwater snail</name>
    <dbReference type="NCBI Taxonomy" id="112525"/>
    <lineage>
        <taxon>Eukaryota</taxon>
        <taxon>Metazoa</taxon>
        <taxon>Spiralia</taxon>
        <taxon>Lophotrochozoa</taxon>
        <taxon>Mollusca</taxon>
        <taxon>Gastropoda</taxon>
        <taxon>Heterobranchia</taxon>
        <taxon>Euthyneura</taxon>
        <taxon>Panpulmonata</taxon>
        <taxon>Hygrophila</taxon>
        <taxon>Lymnaeoidea</taxon>
        <taxon>Planorbidae</taxon>
        <taxon>Biomphalaria</taxon>
    </lineage>
</organism>
<sequence length="86" mass="9899">MGDKKNPDEINFIAYIVGAQRGGWSSKMRLELKDERRLEIKEEVGAQRGGWSSKMRLELKDEFGAERGGWSSKMRLELKEEIGAQR</sequence>
<comment type="caution">
    <text evidence="1">The sequence shown here is derived from an EMBL/GenBank/DDBJ whole genome shotgun (WGS) entry which is preliminary data.</text>
</comment>
<reference evidence="1" key="1">
    <citation type="journal article" date="2023" name="PLoS Negl. Trop. Dis.">
        <title>A genome sequence for Biomphalaria pfeifferi, the major vector snail for the human-infecting parasite Schistosoma mansoni.</title>
        <authorList>
            <person name="Bu L."/>
            <person name="Lu L."/>
            <person name="Laidemitt M.R."/>
            <person name="Zhang S.M."/>
            <person name="Mutuku M."/>
            <person name="Mkoji G."/>
            <person name="Steinauer M."/>
            <person name="Loker E.S."/>
        </authorList>
    </citation>
    <scope>NUCLEOTIDE SEQUENCE</scope>
    <source>
        <strain evidence="1">KasaAsao</strain>
    </source>
</reference>
<gene>
    <name evidence="1" type="ORF">Bpfe_001124</name>
</gene>